<keyword evidence="2" id="KW-1185">Reference proteome</keyword>
<name>A0A4R1HB02_9GAMM</name>
<dbReference type="InterPro" id="IPR018669">
    <property type="entry name" value="Toxin_HigB"/>
</dbReference>
<protein>
    <submittedName>
        <fullName evidence="1">mRNA interferase HigB</fullName>
    </submittedName>
</protein>
<reference evidence="1 2" key="1">
    <citation type="submission" date="2019-03" db="EMBL/GenBank/DDBJ databases">
        <title>Genomic Encyclopedia of Type Strains, Phase IV (KMG-IV): sequencing the most valuable type-strain genomes for metagenomic binning, comparative biology and taxonomic classification.</title>
        <authorList>
            <person name="Goeker M."/>
        </authorList>
    </citation>
    <scope>NUCLEOTIDE SEQUENCE [LARGE SCALE GENOMIC DNA]</scope>
    <source>
        <strain evidence="1 2">DSM 19610</strain>
    </source>
</reference>
<dbReference type="EMBL" id="SMFX01000001">
    <property type="protein sequence ID" value="TCK17683.1"/>
    <property type="molecule type" value="Genomic_DNA"/>
</dbReference>
<sequence length="101" mass="12082">MRVIAKSMLRKFWESSPKYRDARKQMTEWYNFCAAAEWSTPHKLKADLRNASILKNNRVVFNLCGNKYRIVVLVDYIRHGMLIRFVGTHKEYDEIEDIENI</sequence>
<dbReference type="Proteomes" id="UP000295707">
    <property type="component" value="Unassembled WGS sequence"/>
</dbReference>
<dbReference type="GO" id="GO:0003723">
    <property type="term" value="F:RNA binding"/>
    <property type="evidence" value="ECO:0007669"/>
    <property type="project" value="InterPro"/>
</dbReference>
<dbReference type="GO" id="GO:0110001">
    <property type="term" value="C:toxin-antitoxin complex"/>
    <property type="evidence" value="ECO:0007669"/>
    <property type="project" value="InterPro"/>
</dbReference>
<organism evidence="1 2">
    <name type="scientific">Thiogranum longum</name>
    <dbReference type="NCBI Taxonomy" id="1537524"/>
    <lineage>
        <taxon>Bacteria</taxon>
        <taxon>Pseudomonadati</taxon>
        <taxon>Pseudomonadota</taxon>
        <taxon>Gammaproteobacteria</taxon>
        <taxon>Chromatiales</taxon>
        <taxon>Ectothiorhodospiraceae</taxon>
        <taxon>Thiogranum</taxon>
    </lineage>
</organism>
<comment type="caution">
    <text evidence="1">The sequence shown here is derived from an EMBL/GenBank/DDBJ whole genome shotgun (WGS) entry which is preliminary data.</text>
</comment>
<evidence type="ECO:0000313" key="1">
    <source>
        <dbReference type="EMBL" id="TCK17683.1"/>
    </source>
</evidence>
<accession>A0A4R1HB02</accession>
<evidence type="ECO:0000313" key="2">
    <source>
        <dbReference type="Proteomes" id="UP000295707"/>
    </source>
</evidence>
<dbReference type="Pfam" id="PF09907">
    <property type="entry name" value="HigB_toxin"/>
    <property type="match status" value="1"/>
</dbReference>
<dbReference type="AlphaFoldDB" id="A0A4R1HB02"/>
<dbReference type="OrthoDB" id="9799912at2"/>
<proteinExistence type="predicted"/>
<gene>
    <name evidence="1" type="ORF">DFR30_0923</name>
</gene>
<dbReference type="GO" id="GO:0004519">
    <property type="term" value="F:endonuclease activity"/>
    <property type="evidence" value="ECO:0007669"/>
    <property type="project" value="InterPro"/>
</dbReference>